<evidence type="ECO:0000313" key="2">
    <source>
        <dbReference type="EMBL" id="KAF2076079.1"/>
    </source>
</evidence>
<gene>
    <name evidence="2" type="ORF">CYY_002593</name>
</gene>
<feature type="region of interest" description="Disordered" evidence="1">
    <location>
        <begin position="171"/>
        <end position="213"/>
    </location>
</feature>
<feature type="compositionally biased region" description="Low complexity" evidence="1">
    <location>
        <begin position="534"/>
        <end position="564"/>
    </location>
</feature>
<dbReference type="OrthoDB" id="19468at2759"/>
<accession>A0A8J4V9G4</accession>
<feature type="compositionally biased region" description="Acidic residues" evidence="1">
    <location>
        <begin position="183"/>
        <end position="194"/>
    </location>
</feature>
<feature type="region of interest" description="Disordered" evidence="1">
    <location>
        <begin position="523"/>
        <end position="585"/>
    </location>
</feature>
<dbReference type="AlphaFoldDB" id="A0A8J4V9G4"/>
<dbReference type="Proteomes" id="UP000695562">
    <property type="component" value="Unassembled WGS sequence"/>
</dbReference>
<keyword evidence="3" id="KW-1185">Reference proteome</keyword>
<comment type="caution">
    <text evidence="2">The sequence shown here is derived from an EMBL/GenBank/DDBJ whole genome shotgun (WGS) entry which is preliminary data.</text>
</comment>
<feature type="region of interest" description="Disordered" evidence="1">
    <location>
        <begin position="441"/>
        <end position="503"/>
    </location>
</feature>
<evidence type="ECO:0000313" key="3">
    <source>
        <dbReference type="Proteomes" id="UP000695562"/>
    </source>
</evidence>
<feature type="compositionally biased region" description="Polar residues" evidence="1">
    <location>
        <begin position="195"/>
        <end position="204"/>
    </location>
</feature>
<dbReference type="EMBL" id="AJWJ01000073">
    <property type="protein sequence ID" value="KAF2076079.1"/>
    <property type="molecule type" value="Genomic_DNA"/>
</dbReference>
<name>A0A8J4V9G4_9MYCE</name>
<organism evidence="2 3">
    <name type="scientific">Polysphondylium violaceum</name>
    <dbReference type="NCBI Taxonomy" id="133409"/>
    <lineage>
        <taxon>Eukaryota</taxon>
        <taxon>Amoebozoa</taxon>
        <taxon>Evosea</taxon>
        <taxon>Eumycetozoa</taxon>
        <taxon>Dictyostelia</taxon>
        <taxon>Dictyosteliales</taxon>
        <taxon>Dictyosteliaceae</taxon>
        <taxon>Polysphondylium</taxon>
    </lineage>
</organism>
<feature type="compositionally biased region" description="Low complexity" evidence="1">
    <location>
        <begin position="442"/>
        <end position="456"/>
    </location>
</feature>
<feature type="compositionally biased region" description="Low complexity" evidence="1">
    <location>
        <begin position="486"/>
        <end position="503"/>
    </location>
</feature>
<proteinExistence type="predicted"/>
<protein>
    <submittedName>
        <fullName evidence="2">Uncharacterized protein</fullName>
    </submittedName>
</protein>
<evidence type="ECO:0000256" key="1">
    <source>
        <dbReference type="SAM" id="MobiDB-lite"/>
    </source>
</evidence>
<reference evidence="2" key="1">
    <citation type="submission" date="2020-01" db="EMBL/GenBank/DDBJ databases">
        <title>Development of genomics and gene disruption for Polysphondylium violaceum indicates a role for the polyketide synthase stlB in stalk morphogenesis.</title>
        <authorList>
            <person name="Narita B."/>
            <person name="Kawabe Y."/>
            <person name="Kin K."/>
            <person name="Saito T."/>
            <person name="Gibbs R."/>
            <person name="Kuspa A."/>
            <person name="Muzny D."/>
            <person name="Queller D."/>
            <person name="Richards S."/>
            <person name="Strassman J."/>
            <person name="Sucgang R."/>
            <person name="Worley K."/>
            <person name="Schaap P."/>
        </authorList>
    </citation>
    <scope>NUCLEOTIDE SEQUENCE</scope>
    <source>
        <strain evidence="2">QSvi11</strain>
    </source>
</reference>
<sequence length="585" mass="65688">MNMGDSQQKLNHLNSNGVTSNNINLKQSEFWSKLQPILEKYILKNNISSFDKGLDLVLTWFEIISKNSEKINTFKSIVGLCPPDMAELRQSSRLSFSTSSIGDLLDNRNDDNKKRLKMSDVPEDTLFDFRNKRMKVSRLLCHEEMASNSMEKNIESITTISNNNINNLNNTIPHIKHPHSDEENSEGFEEDENSCLDSFDSNSPEDAAYGSDNESNLQIDEDSLIKIRKQQHSNHSTIDLTHIKIQQQQQQQMQPQIIGKIQPNAAANGTGIAPSPKQLMTIREKMLEYIQKNPNPNRPSCIQVFQQPSSKVVWKNRRLDTPFKLKVDMKTASNMASQNLTCSNIITIGIVTDHKGKLQIDSVENFTEPLNAQGLSVFQGLKMTKGTWGKEWNLTFIAVVRPNNQSYNNPIILSVSQPFPIVVKTRKNPQIRHNSYSNHILNSASENSSSSPEASPTIAPRRGRIPNSAPVMSLGPQANLRSSTGSINTNFNESSNTTTTTTRTYQADEMASLLWAAEIKQKEVPDGTEPETIQNNNNNNQNNQNNQNNNNSQNSNNNNNNSQNISPKNSYHGVILNTPKPVTTR</sequence>